<name>A0ABU2C0Z1_9ACTN</name>
<dbReference type="CDD" id="cd06171">
    <property type="entry name" value="Sigma70_r4"/>
    <property type="match status" value="1"/>
</dbReference>
<evidence type="ECO:0000259" key="7">
    <source>
        <dbReference type="Pfam" id="PF08281"/>
    </source>
</evidence>
<organism evidence="8 9">
    <name type="scientific">Nocardioides marmoribigeumensis</name>
    <dbReference type="NCBI Taxonomy" id="433649"/>
    <lineage>
        <taxon>Bacteria</taxon>
        <taxon>Bacillati</taxon>
        <taxon>Actinomycetota</taxon>
        <taxon>Actinomycetes</taxon>
        <taxon>Propionibacteriales</taxon>
        <taxon>Nocardioidaceae</taxon>
        <taxon>Nocardioides</taxon>
    </lineage>
</organism>
<sequence>METALTSSGTGVAVARTGPDGGGAEGFETFFHATWPRLFRTTYAVAGDVASAEDALQAAYAKAYASWRRVRSADHPEAYVRRMAVNEVLGARRRPAFRRERYVDAEPDPSPSPEPSLADRDAVWRAVSALPPRQRAVVVLRYYEDLTEAEIAEVLGCSRGTVKSQASDALARLRALSTSGGL</sequence>
<dbReference type="PANTHER" id="PTHR43133">
    <property type="entry name" value="RNA POLYMERASE ECF-TYPE SIGMA FACTO"/>
    <property type="match status" value="1"/>
</dbReference>
<evidence type="ECO:0000256" key="3">
    <source>
        <dbReference type="ARBA" id="ARBA00023082"/>
    </source>
</evidence>
<dbReference type="PANTHER" id="PTHR43133:SF50">
    <property type="entry name" value="ECF RNA POLYMERASE SIGMA FACTOR SIGM"/>
    <property type="match status" value="1"/>
</dbReference>
<evidence type="ECO:0000256" key="4">
    <source>
        <dbReference type="ARBA" id="ARBA00023125"/>
    </source>
</evidence>
<reference evidence="8 9" key="1">
    <citation type="submission" date="2023-07" db="EMBL/GenBank/DDBJ databases">
        <title>Sequencing the genomes of 1000 actinobacteria strains.</title>
        <authorList>
            <person name="Klenk H.-P."/>
        </authorList>
    </citation>
    <scope>NUCLEOTIDE SEQUENCE [LARGE SCALE GENOMIC DNA]</scope>
    <source>
        <strain evidence="8 9">DSM 19426</strain>
    </source>
</reference>
<evidence type="ECO:0000313" key="9">
    <source>
        <dbReference type="Proteomes" id="UP001183648"/>
    </source>
</evidence>
<evidence type="ECO:0000256" key="1">
    <source>
        <dbReference type="ARBA" id="ARBA00010641"/>
    </source>
</evidence>
<dbReference type="SUPFAM" id="SSF88946">
    <property type="entry name" value="Sigma2 domain of RNA polymerase sigma factors"/>
    <property type="match status" value="1"/>
</dbReference>
<protein>
    <submittedName>
        <fullName evidence="8">RNA polymerase sigma-70 factor (Sigma-E family)</fullName>
    </submittedName>
</protein>
<dbReference type="InterPro" id="IPR013325">
    <property type="entry name" value="RNA_pol_sigma_r2"/>
</dbReference>
<dbReference type="Pfam" id="PF04542">
    <property type="entry name" value="Sigma70_r2"/>
    <property type="match status" value="1"/>
</dbReference>
<dbReference type="NCBIfam" id="TIGR02937">
    <property type="entry name" value="sigma70-ECF"/>
    <property type="match status" value="1"/>
</dbReference>
<dbReference type="InterPro" id="IPR014325">
    <property type="entry name" value="RNA_pol_sigma-E_actinobac"/>
</dbReference>
<keyword evidence="9" id="KW-1185">Reference proteome</keyword>
<dbReference type="SUPFAM" id="SSF88659">
    <property type="entry name" value="Sigma3 and sigma4 domains of RNA polymerase sigma factors"/>
    <property type="match status" value="1"/>
</dbReference>
<dbReference type="InterPro" id="IPR039425">
    <property type="entry name" value="RNA_pol_sigma-70-like"/>
</dbReference>
<dbReference type="Gene3D" id="1.10.1740.10">
    <property type="match status" value="1"/>
</dbReference>
<keyword evidence="3" id="KW-0731">Sigma factor</keyword>
<comment type="similarity">
    <text evidence="1">Belongs to the sigma-70 factor family. ECF subfamily.</text>
</comment>
<dbReference type="InterPro" id="IPR036388">
    <property type="entry name" value="WH-like_DNA-bd_sf"/>
</dbReference>
<comment type="caution">
    <text evidence="8">The sequence shown here is derived from an EMBL/GenBank/DDBJ whole genome shotgun (WGS) entry which is preliminary data.</text>
</comment>
<evidence type="ECO:0000256" key="2">
    <source>
        <dbReference type="ARBA" id="ARBA00023015"/>
    </source>
</evidence>
<dbReference type="InterPro" id="IPR007627">
    <property type="entry name" value="RNA_pol_sigma70_r2"/>
</dbReference>
<feature type="domain" description="RNA polymerase sigma factor 70 region 4 type 2" evidence="7">
    <location>
        <begin position="121"/>
        <end position="173"/>
    </location>
</feature>
<dbReference type="Gene3D" id="1.10.10.10">
    <property type="entry name" value="Winged helix-like DNA-binding domain superfamily/Winged helix DNA-binding domain"/>
    <property type="match status" value="1"/>
</dbReference>
<dbReference type="Pfam" id="PF08281">
    <property type="entry name" value="Sigma70_r4_2"/>
    <property type="match status" value="1"/>
</dbReference>
<dbReference type="InterPro" id="IPR014284">
    <property type="entry name" value="RNA_pol_sigma-70_dom"/>
</dbReference>
<evidence type="ECO:0000313" key="8">
    <source>
        <dbReference type="EMBL" id="MDR7364342.1"/>
    </source>
</evidence>
<evidence type="ECO:0000256" key="5">
    <source>
        <dbReference type="ARBA" id="ARBA00023163"/>
    </source>
</evidence>
<keyword evidence="2" id="KW-0805">Transcription regulation</keyword>
<keyword evidence="4" id="KW-0238">DNA-binding</keyword>
<feature type="domain" description="RNA polymerase sigma-70 region 2" evidence="6">
    <location>
        <begin position="35"/>
        <end position="94"/>
    </location>
</feature>
<proteinExistence type="inferred from homology"/>
<dbReference type="NCBIfam" id="TIGR02983">
    <property type="entry name" value="SigE-fam_strep"/>
    <property type="match status" value="1"/>
</dbReference>
<gene>
    <name evidence="8" type="ORF">J2S63_003895</name>
</gene>
<dbReference type="Proteomes" id="UP001183648">
    <property type="component" value="Unassembled WGS sequence"/>
</dbReference>
<dbReference type="EMBL" id="JAVDYG010000001">
    <property type="protein sequence ID" value="MDR7364342.1"/>
    <property type="molecule type" value="Genomic_DNA"/>
</dbReference>
<accession>A0ABU2C0Z1</accession>
<evidence type="ECO:0000259" key="6">
    <source>
        <dbReference type="Pfam" id="PF04542"/>
    </source>
</evidence>
<dbReference type="RefSeq" id="WP_310305914.1">
    <property type="nucleotide sequence ID" value="NZ_BAAAPS010000005.1"/>
</dbReference>
<keyword evidence="5" id="KW-0804">Transcription</keyword>
<dbReference type="InterPro" id="IPR013324">
    <property type="entry name" value="RNA_pol_sigma_r3/r4-like"/>
</dbReference>
<dbReference type="InterPro" id="IPR013249">
    <property type="entry name" value="RNA_pol_sigma70_r4_t2"/>
</dbReference>